<protein>
    <submittedName>
        <fullName evidence="1">Uncharacterized protein</fullName>
    </submittedName>
</protein>
<organism evidence="1 2">
    <name type="scientific">Anaerostipes hadrus</name>
    <dbReference type="NCBI Taxonomy" id="649756"/>
    <lineage>
        <taxon>Bacteria</taxon>
        <taxon>Bacillati</taxon>
        <taxon>Bacillota</taxon>
        <taxon>Clostridia</taxon>
        <taxon>Lachnospirales</taxon>
        <taxon>Lachnospiraceae</taxon>
        <taxon>Anaerostipes</taxon>
    </lineage>
</organism>
<dbReference type="AlphaFoldDB" id="A0A173TDE5"/>
<accession>A0A173TDE5</accession>
<gene>
    <name evidence="1" type="ORF">ERS852425_01907</name>
</gene>
<dbReference type="EMBL" id="CYXT01000014">
    <property type="protein sequence ID" value="CUM99238.1"/>
    <property type="molecule type" value="Genomic_DNA"/>
</dbReference>
<dbReference type="RefSeq" id="WP_055258799.1">
    <property type="nucleotide sequence ID" value="NZ_CYXT01000014.1"/>
</dbReference>
<sequence length="162" mass="19235">MSLEQIKMDLEKDIVKNKSKLETWKRVTYLTKKDGSPYKIMAKNFENAKYGSRFNTFYLEISCECNNNQYKVYDDIFCGNKFQEYTLEKIKEKVIERIEYLKNKIKSQEYQLMIIDSIYEEFEQSYHDMCTRLKDACGTNQYGCINSIGNAIYQDIVGSDIF</sequence>
<reference evidence="1 2" key="1">
    <citation type="submission" date="2015-09" db="EMBL/GenBank/DDBJ databases">
        <authorList>
            <consortium name="Pathogen Informatics"/>
        </authorList>
    </citation>
    <scope>NUCLEOTIDE SEQUENCE [LARGE SCALE GENOMIC DNA]</scope>
    <source>
        <strain evidence="1 2">2789STDY5608868</strain>
    </source>
</reference>
<dbReference type="Proteomes" id="UP000095598">
    <property type="component" value="Unassembled WGS sequence"/>
</dbReference>
<proteinExistence type="predicted"/>
<evidence type="ECO:0000313" key="2">
    <source>
        <dbReference type="Proteomes" id="UP000095598"/>
    </source>
</evidence>
<evidence type="ECO:0000313" key="1">
    <source>
        <dbReference type="EMBL" id="CUM99238.1"/>
    </source>
</evidence>
<name>A0A173TDE5_ANAHA</name>